<dbReference type="RefSeq" id="WP_308703452.1">
    <property type="nucleotide sequence ID" value="NZ_AP027463.1"/>
</dbReference>
<organism evidence="2 3">
    <name type="scientific">Lactiplantibacillus brownii</name>
    <dbReference type="NCBI Taxonomy" id="3069269"/>
    <lineage>
        <taxon>Bacteria</taxon>
        <taxon>Bacillati</taxon>
        <taxon>Bacillota</taxon>
        <taxon>Bacilli</taxon>
        <taxon>Lactobacillales</taxon>
        <taxon>Lactobacillaceae</taxon>
        <taxon>Lactiplantibacillus</taxon>
    </lineage>
</organism>
<keyword evidence="3" id="KW-1185">Reference proteome</keyword>
<sequence length="60" mass="6641">MSERIIPVALSDTPTMSSTKPSSTRQVICQLHCKDCTVEIYNGIQSRVLDTLLKAILNYG</sequence>
<reference evidence="2 3" key="1">
    <citation type="journal article" date="2023" name="Int. J. Syst. Evol. Microbiol.">
        <title>Lactiplantibacillus brownii sp. nov., a novel psychrotolerant species isolated from sauerkraut.</title>
        <authorList>
            <person name="Heng Y.C."/>
            <person name="Silvaraju S."/>
            <person name="Lee J.K.Y."/>
            <person name="Kittelmann S."/>
        </authorList>
    </citation>
    <scope>NUCLEOTIDE SEQUENCE [LARGE SCALE GENOMIC DNA]</scope>
    <source>
        <strain evidence="2 3">WILCCON 0030</strain>
    </source>
</reference>
<dbReference type="EMBL" id="JAVCWF010000001">
    <property type="protein sequence ID" value="MDQ7938345.1"/>
    <property type="molecule type" value="Genomic_DNA"/>
</dbReference>
<dbReference type="EMBL" id="JAVCWF010000001">
    <property type="protein sequence ID" value="MDQ7937728.1"/>
    <property type="molecule type" value="Genomic_DNA"/>
</dbReference>
<protein>
    <submittedName>
        <fullName evidence="2">Uncharacterized protein</fullName>
    </submittedName>
</protein>
<evidence type="ECO:0000313" key="3">
    <source>
        <dbReference type="Proteomes" id="UP001227831"/>
    </source>
</evidence>
<name>A0ABU1ADF4_9LACO</name>
<evidence type="ECO:0000313" key="2">
    <source>
        <dbReference type="EMBL" id="MDQ7938345.1"/>
    </source>
</evidence>
<proteinExistence type="predicted"/>
<comment type="caution">
    <text evidence="2">The sequence shown here is derived from an EMBL/GenBank/DDBJ whole genome shotgun (WGS) entry which is preliminary data.</text>
</comment>
<evidence type="ECO:0000313" key="1">
    <source>
        <dbReference type="EMBL" id="MDQ7937728.1"/>
    </source>
</evidence>
<gene>
    <name evidence="1" type="ORF">RA086_08920</name>
    <name evidence="2" type="ORF">RA086_12070</name>
</gene>
<accession>A0ABU1ADF4</accession>
<dbReference type="Proteomes" id="UP001227831">
    <property type="component" value="Unassembled WGS sequence"/>
</dbReference>